<dbReference type="EMBL" id="JAHZIK010000231">
    <property type="protein sequence ID" value="MBW7454663.1"/>
    <property type="molecule type" value="Genomic_DNA"/>
</dbReference>
<accession>A0ABS7C173</accession>
<dbReference type="Proteomes" id="UP001519887">
    <property type="component" value="Unassembled WGS sequence"/>
</dbReference>
<evidence type="ECO:0000313" key="1">
    <source>
        <dbReference type="EMBL" id="MBW7454663.1"/>
    </source>
</evidence>
<proteinExistence type="predicted"/>
<name>A0ABS7C173_9BACL</name>
<organism evidence="1 2">
    <name type="scientific">Paenibacillus sepulcri</name>
    <dbReference type="NCBI Taxonomy" id="359917"/>
    <lineage>
        <taxon>Bacteria</taxon>
        <taxon>Bacillati</taxon>
        <taxon>Bacillota</taxon>
        <taxon>Bacilli</taxon>
        <taxon>Bacillales</taxon>
        <taxon>Paenibacillaceae</taxon>
        <taxon>Paenibacillus</taxon>
    </lineage>
</organism>
<reference evidence="1 2" key="1">
    <citation type="submission" date="2021-07" db="EMBL/GenBank/DDBJ databases">
        <title>Paenibacillus radiodurans sp. nov., isolated from the southeastern edge of Tengger Desert.</title>
        <authorList>
            <person name="Zhang G."/>
        </authorList>
    </citation>
    <scope>NUCLEOTIDE SEQUENCE [LARGE SCALE GENOMIC DNA]</scope>
    <source>
        <strain evidence="1 2">CCM 7311</strain>
    </source>
</reference>
<dbReference type="RefSeq" id="WP_210046068.1">
    <property type="nucleotide sequence ID" value="NZ_JBHLVU010000028.1"/>
</dbReference>
<comment type="caution">
    <text evidence="1">The sequence shown here is derived from an EMBL/GenBank/DDBJ whole genome shotgun (WGS) entry which is preliminary data.</text>
</comment>
<protein>
    <submittedName>
        <fullName evidence="1">Ketopantoate hydroxymethyltransferase</fullName>
    </submittedName>
</protein>
<gene>
    <name evidence="1" type="ORF">K0U00_11540</name>
</gene>
<evidence type="ECO:0000313" key="2">
    <source>
        <dbReference type="Proteomes" id="UP001519887"/>
    </source>
</evidence>
<sequence>MITSHYLNEMATFTRGKVQKVVLNGSYEITGFQIKEVSEEELIMQYMVPNGSVAEITLLELKDSADQVISTNVVNVPITADSLLLHTIKLLEG</sequence>
<keyword evidence="2" id="KW-1185">Reference proteome</keyword>